<dbReference type="PANTHER" id="PTHR28063:SF1">
    <property type="entry name" value="RNA POLYMERASE II NUCLEAR LOCALIZATION PROTEIN IWR1"/>
    <property type="match status" value="1"/>
</dbReference>
<proteinExistence type="inferred from homology"/>
<dbReference type="InterPro" id="IPR040150">
    <property type="entry name" value="Iwr1"/>
</dbReference>
<feature type="region of interest" description="Disordered" evidence="2">
    <location>
        <begin position="31"/>
        <end position="51"/>
    </location>
</feature>
<evidence type="ECO:0000313" key="4">
    <source>
        <dbReference type="EMBL" id="KND96211.1"/>
    </source>
</evidence>
<dbReference type="VEuPathDB" id="FungiDB:QG37_07337"/>
<dbReference type="VEuPathDB" id="FungiDB:CJI96_0004471"/>
<feature type="compositionally biased region" description="Polar residues" evidence="2">
    <location>
        <begin position="36"/>
        <end position="51"/>
    </location>
</feature>
<evidence type="ECO:0000259" key="3">
    <source>
        <dbReference type="Pfam" id="PF08574"/>
    </source>
</evidence>
<gene>
    <name evidence="4" type="ORF">QG37_07337</name>
</gene>
<feature type="compositionally biased region" description="Acidic residues" evidence="2">
    <location>
        <begin position="198"/>
        <end position="210"/>
    </location>
</feature>
<evidence type="ECO:0000256" key="1">
    <source>
        <dbReference type="ARBA" id="ARBA00010218"/>
    </source>
</evidence>
<dbReference type="Pfam" id="PF08574">
    <property type="entry name" value="Iwr1"/>
    <property type="match status" value="1"/>
</dbReference>
<dbReference type="VEuPathDB" id="FungiDB:B9J08_005536"/>
<dbReference type="GO" id="GO:0006606">
    <property type="term" value="P:protein import into nucleus"/>
    <property type="evidence" value="ECO:0007669"/>
    <property type="project" value="InterPro"/>
</dbReference>
<dbReference type="Proteomes" id="UP000037122">
    <property type="component" value="Unassembled WGS sequence"/>
</dbReference>
<feature type="region of interest" description="Disordered" evidence="2">
    <location>
        <begin position="198"/>
        <end position="267"/>
    </location>
</feature>
<sequence>MSQGPPQILRIKRKRGEDPLQALILEGRQSVKRSKLTTPLGSGVSSPSNESQSWYFHLDKTEDISQNSTVTQSLLTESRRSDENSKHFVIPKKHVLEDSMIPHELTDMLENFLSLNTPTSRKKRKGGQLVSSGSYSGPKQNEVSEQDMSENERMDYVFDTYKLSEVEPLTEANYPKSQIGYIRFFEDEEYELMQSDDDVDLGLSDDEDSNAESFYQNDYPEDEDAGAFSDSYAYAETDEEPESELTSPQKGEADASTEADEFDNLYNDLLGRTTDLVDDEPYERQHFFQDESDDELAKHRDRVFSRLQTMIDES</sequence>
<organism evidence="4 5">
    <name type="scientific">Candidozyma auris</name>
    <name type="common">Yeast</name>
    <name type="synonym">Candida auris</name>
    <dbReference type="NCBI Taxonomy" id="498019"/>
    <lineage>
        <taxon>Eukaryota</taxon>
        <taxon>Fungi</taxon>
        <taxon>Dikarya</taxon>
        <taxon>Ascomycota</taxon>
        <taxon>Saccharomycotina</taxon>
        <taxon>Pichiomycetes</taxon>
        <taxon>Metschnikowiaceae</taxon>
        <taxon>Candidozyma</taxon>
    </lineage>
</organism>
<comment type="similarity">
    <text evidence="1">Belongs to the IWR1/SLC7A6OS family.</text>
</comment>
<evidence type="ECO:0000313" key="5">
    <source>
        <dbReference type="Proteomes" id="UP000037122"/>
    </source>
</evidence>
<dbReference type="GO" id="GO:0005737">
    <property type="term" value="C:cytoplasm"/>
    <property type="evidence" value="ECO:0007669"/>
    <property type="project" value="TreeGrafter"/>
</dbReference>
<feature type="region of interest" description="Disordered" evidence="2">
    <location>
        <begin position="118"/>
        <end position="151"/>
    </location>
</feature>
<dbReference type="AlphaFoldDB" id="A0A0L0NPX9"/>
<reference evidence="5" key="1">
    <citation type="journal article" date="2015" name="BMC Genomics">
        <title>Draft genome of a commonly misdiagnosed multidrug resistant pathogen Candida auris.</title>
        <authorList>
            <person name="Chatterjee S."/>
            <person name="Alampalli S.V."/>
            <person name="Nageshan R.K."/>
            <person name="Chettiar S.T."/>
            <person name="Joshi S."/>
            <person name="Tatu U.S."/>
        </authorList>
    </citation>
    <scope>NUCLEOTIDE SEQUENCE [LARGE SCALE GENOMIC DNA]</scope>
    <source>
        <strain evidence="5">6684</strain>
    </source>
</reference>
<feature type="compositionally biased region" description="Polar residues" evidence="2">
    <location>
        <begin position="129"/>
        <end position="143"/>
    </location>
</feature>
<dbReference type="VEuPathDB" id="FungiDB:CJJ07_002156"/>
<dbReference type="InterPro" id="IPR013883">
    <property type="entry name" value="TF_Iwr1_dom"/>
</dbReference>
<evidence type="ECO:0000256" key="2">
    <source>
        <dbReference type="SAM" id="MobiDB-lite"/>
    </source>
</evidence>
<name>A0A0L0NPX9_CANAR</name>
<dbReference type="PANTHER" id="PTHR28063">
    <property type="entry name" value="RNA POLYMERASE II NUCLEAR LOCALIZATION PROTEIN IWR1"/>
    <property type="match status" value="1"/>
</dbReference>
<feature type="domain" description="Transcription factor Iwr1" evidence="3">
    <location>
        <begin position="155"/>
        <end position="223"/>
    </location>
</feature>
<dbReference type="VEuPathDB" id="FungiDB:CJJ09_004693"/>
<accession>A0A0L0NPX9</accession>
<dbReference type="VEuPathDB" id="FungiDB:CJI97_004772"/>
<comment type="caution">
    <text evidence="4">The sequence shown here is derived from an EMBL/GenBank/DDBJ whole genome shotgun (WGS) entry which is preliminary data.</text>
</comment>
<protein>
    <recommendedName>
        <fullName evidence="3">Transcription factor Iwr1 domain-containing protein</fullName>
    </recommendedName>
</protein>
<dbReference type="EMBL" id="LGST01000057">
    <property type="protein sequence ID" value="KND96211.1"/>
    <property type="molecule type" value="Genomic_DNA"/>
</dbReference>